<dbReference type="Pfam" id="PF02737">
    <property type="entry name" value="3HCDH_N"/>
    <property type="match status" value="1"/>
</dbReference>
<keyword evidence="3" id="KW-0442">Lipid degradation</keyword>
<evidence type="ECO:0000259" key="9">
    <source>
        <dbReference type="Pfam" id="PF02737"/>
    </source>
</evidence>
<feature type="domain" description="3-hydroxyacyl-CoA dehydrogenase C-terminal" evidence="8">
    <location>
        <begin position="189"/>
        <end position="284"/>
    </location>
</feature>
<dbReference type="RefSeq" id="WP_013704169.1">
    <property type="nucleotide sequence ID" value="NC_015387.1"/>
</dbReference>
<dbReference type="InterPro" id="IPR001753">
    <property type="entry name" value="Enoyl-CoA_hydra/iso"/>
</dbReference>
<keyword evidence="6" id="KW-0443">Lipid metabolism</keyword>
<keyword evidence="5" id="KW-0520">NAD</keyword>
<dbReference type="UniPathway" id="UPA00659"/>
<dbReference type="Gene3D" id="1.10.1040.50">
    <property type="match status" value="1"/>
</dbReference>
<evidence type="ECO:0000259" key="8">
    <source>
        <dbReference type="Pfam" id="PF00725"/>
    </source>
</evidence>
<dbReference type="STRING" id="869210.Marky_1387"/>
<dbReference type="PANTHER" id="PTHR48075:SF7">
    <property type="entry name" value="3-HYDROXYACYL-COA DEHYDROGENASE-RELATED"/>
    <property type="match status" value="1"/>
</dbReference>
<dbReference type="InterPro" id="IPR006176">
    <property type="entry name" value="3-OHacyl-CoA_DH_NAD-bd"/>
</dbReference>
<accession>F2NLM3</accession>
<keyword evidence="4" id="KW-0560">Oxidoreductase</keyword>
<evidence type="ECO:0000256" key="4">
    <source>
        <dbReference type="ARBA" id="ARBA00023002"/>
    </source>
</evidence>
<dbReference type="GO" id="GO:0003857">
    <property type="term" value="F:(3S)-3-hydroxyacyl-CoA dehydrogenase (NAD+) activity"/>
    <property type="evidence" value="ECO:0007669"/>
    <property type="project" value="UniProtKB-EC"/>
</dbReference>
<dbReference type="SUPFAM" id="SSF52096">
    <property type="entry name" value="ClpP/crotonase"/>
    <property type="match status" value="1"/>
</dbReference>
<evidence type="ECO:0000313" key="10">
    <source>
        <dbReference type="EMBL" id="AEB12122.1"/>
    </source>
</evidence>
<evidence type="ECO:0000256" key="1">
    <source>
        <dbReference type="ARBA" id="ARBA00005005"/>
    </source>
</evidence>
<feature type="domain" description="3-hydroxyacyl-CoA dehydrogenase C-terminal" evidence="8">
    <location>
        <begin position="357"/>
        <end position="393"/>
    </location>
</feature>
<dbReference type="GO" id="GO:0006635">
    <property type="term" value="P:fatty acid beta-oxidation"/>
    <property type="evidence" value="ECO:0007669"/>
    <property type="project" value="UniProtKB-UniPathway"/>
</dbReference>
<feature type="domain" description="3-hydroxyacyl-CoA dehydrogenase NAD binding" evidence="9">
    <location>
        <begin position="5"/>
        <end position="186"/>
    </location>
</feature>
<proteinExistence type="predicted"/>
<dbReference type="InterPro" id="IPR036291">
    <property type="entry name" value="NAD(P)-bd_dom_sf"/>
</dbReference>
<dbReference type="Gene3D" id="3.40.50.720">
    <property type="entry name" value="NAD(P)-binding Rossmann-like Domain"/>
    <property type="match status" value="1"/>
</dbReference>
<dbReference type="CDD" id="cd06558">
    <property type="entry name" value="crotonase-like"/>
    <property type="match status" value="1"/>
</dbReference>
<evidence type="ECO:0000256" key="7">
    <source>
        <dbReference type="ARBA" id="ARBA00049556"/>
    </source>
</evidence>
<dbReference type="InterPro" id="IPR006108">
    <property type="entry name" value="3HC_DH_C"/>
</dbReference>
<keyword evidence="2" id="KW-0276">Fatty acid metabolism</keyword>
<dbReference type="InterPro" id="IPR029045">
    <property type="entry name" value="ClpP/crotonase-like_dom_sf"/>
</dbReference>
<dbReference type="Pfam" id="PF00725">
    <property type="entry name" value="3HCDH"/>
    <property type="match status" value="2"/>
</dbReference>
<keyword evidence="11" id="KW-1185">Reference proteome</keyword>
<dbReference type="Pfam" id="PF00378">
    <property type="entry name" value="ECH_1"/>
    <property type="match status" value="1"/>
</dbReference>
<dbReference type="OrthoDB" id="9815331at2"/>
<dbReference type="Proteomes" id="UP000007030">
    <property type="component" value="Chromosome"/>
</dbReference>
<gene>
    <name evidence="10" type="ordered locus">Marky_1387</name>
</gene>
<reference evidence="10 11" key="1">
    <citation type="journal article" date="2012" name="Stand. Genomic Sci.">
        <title>Complete genome sequence of the aerobic, heterotroph Marinithermus hydrothermalis type strain (T1(T)) from a deep-sea hydrothermal vent chimney.</title>
        <authorList>
            <person name="Copeland A."/>
            <person name="Gu W."/>
            <person name="Yasawong M."/>
            <person name="Lapidus A."/>
            <person name="Lucas S."/>
            <person name="Deshpande S."/>
            <person name="Pagani I."/>
            <person name="Tapia R."/>
            <person name="Cheng J.F."/>
            <person name="Goodwin L.A."/>
            <person name="Pitluck S."/>
            <person name="Liolios K."/>
            <person name="Ivanova N."/>
            <person name="Mavromatis K."/>
            <person name="Mikhailova N."/>
            <person name="Pati A."/>
            <person name="Chen A."/>
            <person name="Palaniappan K."/>
            <person name="Land M."/>
            <person name="Pan C."/>
            <person name="Brambilla E.M."/>
            <person name="Rohde M."/>
            <person name="Tindall B.J."/>
            <person name="Sikorski J."/>
            <person name="Goker M."/>
            <person name="Detter J.C."/>
            <person name="Bristow J."/>
            <person name="Eisen J.A."/>
            <person name="Markowitz V."/>
            <person name="Hugenholtz P."/>
            <person name="Kyrpides N.C."/>
            <person name="Klenk H.P."/>
            <person name="Woyke T."/>
        </authorList>
    </citation>
    <scope>NUCLEOTIDE SEQUENCE [LARGE SCALE GENOMIC DNA]</scope>
    <source>
        <strain evidence="11">DSM 14884 / JCM 11576 / T1</strain>
    </source>
</reference>
<name>F2NLM3_MARHT</name>
<evidence type="ECO:0000256" key="2">
    <source>
        <dbReference type="ARBA" id="ARBA00022832"/>
    </source>
</evidence>
<dbReference type="Gene3D" id="3.90.226.10">
    <property type="entry name" value="2-enoyl-CoA Hydratase, Chain A, domain 1"/>
    <property type="match status" value="1"/>
</dbReference>
<evidence type="ECO:0000256" key="3">
    <source>
        <dbReference type="ARBA" id="ARBA00022963"/>
    </source>
</evidence>
<organism evidence="10 11">
    <name type="scientific">Marinithermus hydrothermalis (strain DSM 14884 / JCM 11576 / T1)</name>
    <dbReference type="NCBI Taxonomy" id="869210"/>
    <lineage>
        <taxon>Bacteria</taxon>
        <taxon>Thermotogati</taxon>
        <taxon>Deinococcota</taxon>
        <taxon>Deinococci</taxon>
        <taxon>Thermales</taxon>
        <taxon>Thermaceae</taxon>
        <taxon>Marinithermus</taxon>
    </lineage>
</organism>
<dbReference type="SUPFAM" id="SSF48179">
    <property type="entry name" value="6-phosphogluconate dehydrogenase C-terminal domain-like"/>
    <property type="match status" value="2"/>
</dbReference>
<evidence type="ECO:0000256" key="5">
    <source>
        <dbReference type="ARBA" id="ARBA00023027"/>
    </source>
</evidence>
<dbReference type="KEGG" id="mhd:Marky_1387"/>
<protein>
    <submittedName>
        <fullName evidence="10">3-hydroxyacyl-CoA dehydrogenase NAD-binding protein</fullName>
    </submittedName>
</protein>
<comment type="pathway">
    <text evidence="1">Lipid metabolism; fatty acid beta-oxidation.</text>
</comment>
<evidence type="ECO:0000313" key="11">
    <source>
        <dbReference type="Proteomes" id="UP000007030"/>
    </source>
</evidence>
<dbReference type="SUPFAM" id="SSF51735">
    <property type="entry name" value="NAD(P)-binding Rossmann-fold domains"/>
    <property type="match status" value="1"/>
</dbReference>
<dbReference type="EMBL" id="CP002630">
    <property type="protein sequence ID" value="AEB12122.1"/>
    <property type="molecule type" value="Genomic_DNA"/>
</dbReference>
<dbReference type="eggNOG" id="COG1250">
    <property type="taxonomic scope" value="Bacteria"/>
</dbReference>
<comment type="catalytic activity">
    <reaction evidence="7">
        <text>a (3S)-3-hydroxyacyl-CoA + NAD(+) = a 3-oxoacyl-CoA + NADH + H(+)</text>
        <dbReference type="Rhea" id="RHEA:22432"/>
        <dbReference type="ChEBI" id="CHEBI:15378"/>
        <dbReference type="ChEBI" id="CHEBI:57318"/>
        <dbReference type="ChEBI" id="CHEBI:57540"/>
        <dbReference type="ChEBI" id="CHEBI:57945"/>
        <dbReference type="ChEBI" id="CHEBI:90726"/>
        <dbReference type="EC" id="1.1.1.35"/>
    </reaction>
</comment>
<sequence>MRIKKVGVVGAGTMGSGIAALVASAGVPVVLLDIPGKDDRNAPAKRGLERAMKARPAAFMAKERAALIEIGNTEDDLEKLATCDWVIEAIIEKLEPKRELYAKLEKILSPHAIVSSNTSGIPMRLLTEGRSEAFKQRFLGTHFFNPPRYLHLLEIIPTPDTLPEVTEAIERFADRILGKGLVRAKDVPGFIANRLGVYGMLQAVHLMEKHGLTIDEVDALTGPLIGRPKSATFRTADLTGLDVLKHVATELAEATGEPFTLPEWVDRLVAEGRLGEKTGAGFYRKEGKEIHTLDWRTGSYAPRQKPRIPGLEAVQALPLEKRLAAVLELPEPYGPFMKELFLTTSHYTLEKAPEIAYDLAAVDRALEWGFGWRMGPFKQMDAVGLDTLKAAFNAAGLRVPNLLEQADGTFYKKANGRRTMLAFEGGYVPVPEIPGAIHLSELKAEGRVLKESKDAALIDLGDGVALLEFRTKMNAIGEGIFRMLDAALKLVQRDGYAGLVIGNEHERAFSAGANLALILMLAQEGEWDELELAVRAFQKGTMSLRQAPFPVVVAPFGLTLGGGAEFTLHADRVQAHAELYMGLVETGVGLIPAGGGTKEMLFRFTEALKPYKEADPFEAVRRAFELIALAQTSTSALEARAMGFLRDGDGITMNRDRLIADAKRRVLELAEDYVPPAPRTITALGREALGNLRYAAWSLREARQITDHEVRIANELAYVLSGGDGPPREVSEVDILDLEREAFLKLLGTKKTQERIAHTLKTGKPLRN</sequence>
<dbReference type="AlphaFoldDB" id="F2NLM3"/>
<dbReference type="InterPro" id="IPR008927">
    <property type="entry name" value="6-PGluconate_DH-like_C_sf"/>
</dbReference>
<dbReference type="PANTHER" id="PTHR48075">
    <property type="entry name" value="3-HYDROXYACYL-COA DEHYDROGENASE FAMILY PROTEIN"/>
    <property type="match status" value="1"/>
</dbReference>
<evidence type="ECO:0000256" key="6">
    <source>
        <dbReference type="ARBA" id="ARBA00023098"/>
    </source>
</evidence>
<dbReference type="eggNOG" id="COG1024">
    <property type="taxonomic scope" value="Bacteria"/>
</dbReference>
<dbReference type="GO" id="GO:0070403">
    <property type="term" value="F:NAD+ binding"/>
    <property type="evidence" value="ECO:0007669"/>
    <property type="project" value="InterPro"/>
</dbReference>
<dbReference type="HOGENOM" id="CLU_010448_0_0_0"/>